<sequence length="1142" mass="131896">MELSPNSVLSILKLLKRKKFKETVILKKVVNVIERNFYHYTYADVVYVVKILTFLNHFDESFFYFLFEKFLPPMGSTLPTATLVSTWGDKPGGGFPTYKAIHTYDEERLSCGQPYWNAVRKEHLKKVDEQEKDPLLGPVNFFSQVPQRKGPIHELSHLPLHLYEQKVKMKIDSCNIIREEEQIGKDKHMREVSFSLQYLEMYLNLFVYMGTCGHRDYDMLLRLSQIIRLCLLAGGGPLPEQGSSDIAVTTSTGGSGHVTQQASRFHSNLRKRAEPQFVCFHDAIQKNKKEDNFFSRDGGSVVKLSRGAGYSPPQLKCHKKSNANIRPSNEETSDVSQGSSADNHVATPIGGGKKSCLRFSYKESEKINFENLKKKKKKQSALFGEDTNKDKKDMSDLKYLNVEMFRRAKLAQFSVDLKCGVQTGDRSCSESMGRVQRDSLLSKHFGDVHPAAIRLHNRRLFRRHLDELHPSERYTEKAPPKPRVGRGPKSGQDLRLIRYKEIRNLRNVCLRRYAQLFKGESHEEFHIVKTVHKTGEASEEDGTYSYEHPFDMISDGNLIHVDDSLFVDYTLCDNKKKVALRKHSHLVRKSNQMTRKEYAKEGATKEEQQWRENNPSGDLLKWLYRYKNCLNLFPNEKNSDIHLIDGDIKQLGECLQKWYQESGAKTASRTEQQTGKGKRKAPISLKQIALITNSCSNLYHFDKNLIDVLLSLVSDLFRSFYAVQILDEQKLFDSDSKELHTCPTSGRETYQCMYRFTKVWSFLTVCIQINRIVRNVLSLDHRHEAVTKLVHLFSSPYFLLNLNHLIYVVKKMDYLSKQMERPSLIKRFLLQYVDISLFTNIFFFFCKKVFILVTTSSADLVTEHLKPFHTFTYSMLTLHRDYTRQWVNHSEELSSTPFEGVSLRRNIEDTTFLQCINFYVMFVCATYPGWGEKIRDASPRLGREHCSHLGTSSGVTDEHSGKSGQTCEAIRVGCPHDTGQHSDMCAILALSLRYIKLLSCARDFPPARSGKREDPTRMHTSRQTCTNTHTKVRMNTHTKVCSNAHRQLLPALQFYYLLRRSVRKGNPTNINEETLPDFFPAFIIKWLNQEGVKEVPIHELFPVGHLQHRRPEGTPPVDTSTPSSHVDTTLYYYFFNFFFLRS</sequence>
<dbReference type="AlphaFoldDB" id="K6UTH6"/>
<dbReference type="eggNOG" id="ENOG502TNAZ">
    <property type="taxonomic scope" value="Eukaryota"/>
</dbReference>
<dbReference type="GeneID" id="14692943"/>
<dbReference type="Proteomes" id="UP000006319">
    <property type="component" value="Chromosome 9"/>
</dbReference>
<proteinExistence type="predicted"/>
<dbReference type="PhylomeDB" id="K6UTH6"/>
<evidence type="ECO:0000313" key="2">
    <source>
        <dbReference type="EMBL" id="GAB66589.1"/>
    </source>
</evidence>
<dbReference type="VEuPathDB" id="PlasmoDB:PCYB_093740"/>
<protein>
    <submittedName>
        <fullName evidence="2">Uncharacterized protein</fullName>
    </submittedName>
</protein>
<dbReference type="KEGG" id="pcy:PCYB_093740"/>
<dbReference type="OMA" id="WIYRYIN"/>
<feature type="region of interest" description="Disordered" evidence="1">
    <location>
        <begin position="471"/>
        <end position="491"/>
    </location>
</feature>
<dbReference type="RefSeq" id="XP_004222536.1">
    <property type="nucleotide sequence ID" value="XM_004222488.1"/>
</dbReference>
<gene>
    <name evidence="2" type="ORF">PCYB_093740</name>
</gene>
<feature type="region of interest" description="Disordered" evidence="1">
    <location>
        <begin position="312"/>
        <end position="347"/>
    </location>
</feature>
<name>K6UTH6_PLACD</name>
<keyword evidence="3" id="KW-1185">Reference proteome</keyword>
<reference evidence="2 3" key="1">
    <citation type="journal article" date="2012" name="Nat. Genet.">
        <title>Plasmodium cynomolgi genome sequences provide insight into Plasmodium vivax and the monkey malaria clade.</title>
        <authorList>
            <person name="Tachibana S."/>
            <person name="Sullivan S.A."/>
            <person name="Kawai S."/>
            <person name="Nakamura S."/>
            <person name="Kim H.R."/>
            <person name="Goto N."/>
            <person name="Arisue N."/>
            <person name="Palacpac N.M.Q."/>
            <person name="Honma H."/>
            <person name="Yagi M."/>
            <person name="Tougan T."/>
            <person name="Katakai Y."/>
            <person name="Kaneko O."/>
            <person name="Mita T."/>
            <person name="Kita K."/>
            <person name="Yasutomi Y."/>
            <person name="Sutton P.L."/>
            <person name="Shakhbatyan R."/>
            <person name="Horii T."/>
            <person name="Yasunaga T."/>
            <person name="Barnwell J.W."/>
            <person name="Escalante A.A."/>
            <person name="Carlton J.M."/>
            <person name="Tanabe K."/>
        </authorList>
    </citation>
    <scope>NUCLEOTIDE SEQUENCE [LARGE SCALE GENOMIC DNA]</scope>
    <source>
        <strain evidence="2 3">B</strain>
    </source>
</reference>
<organism evidence="2 3">
    <name type="scientific">Plasmodium cynomolgi (strain B)</name>
    <dbReference type="NCBI Taxonomy" id="1120755"/>
    <lineage>
        <taxon>Eukaryota</taxon>
        <taxon>Sar</taxon>
        <taxon>Alveolata</taxon>
        <taxon>Apicomplexa</taxon>
        <taxon>Aconoidasida</taxon>
        <taxon>Haemosporida</taxon>
        <taxon>Plasmodiidae</taxon>
        <taxon>Plasmodium</taxon>
        <taxon>Plasmodium (Plasmodium)</taxon>
    </lineage>
</organism>
<evidence type="ECO:0000256" key="1">
    <source>
        <dbReference type="SAM" id="MobiDB-lite"/>
    </source>
</evidence>
<dbReference type="OrthoDB" id="377924at2759"/>
<dbReference type="EMBL" id="DF157101">
    <property type="protein sequence ID" value="GAB66589.1"/>
    <property type="molecule type" value="Genomic_DNA"/>
</dbReference>
<accession>K6UTH6</accession>
<evidence type="ECO:0000313" key="3">
    <source>
        <dbReference type="Proteomes" id="UP000006319"/>
    </source>
</evidence>
<feature type="non-terminal residue" evidence="2">
    <location>
        <position position="1142"/>
    </location>
</feature>